<name>A0A3P7SCQ4_9BILA</name>
<dbReference type="GO" id="GO:0005856">
    <property type="term" value="C:cytoskeleton"/>
    <property type="evidence" value="ECO:0007669"/>
    <property type="project" value="TreeGrafter"/>
</dbReference>
<gene>
    <name evidence="1" type="ORF">GPUH_LOCUS26808</name>
</gene>
<dbReference type="OrthoDB" id="5406014at2759"/>
<evidence type="ECO:0000313" key="2">
    <source>
        <dbReference type="Proteomes" id="UP000271098"/>
    </source>
</evidence>
<dbReference type="AlphaFoldDB" id="A0A3P7SCQ4"/>
<keyword evidence="2" id="KW-1185">Reference proteome</keyword>
<dbReference type="GO" id="GO:0005737">
    <property type="term" value="C:cytoplasm"/>
    <property type="evidence" value="ECO:0007669"/>
    <property type="project" value="TreeGrafter"/>
</dbReference>
<evidence type="ECO:0008006" key="3">
    <source>
        <dbReference type="Google" id="ProtNLM"/>
    </source>
</evidence>
<dbReference type="PANTHER" id="PTHR24168:SF21">
    <property type="entry name" value="KANK, ISOFORM D"/>
    <property type="match status" value="1"/>
</dbReference>
<dbReference type="EMBL" id="UYRT01114394">
    <property type="protein sequence ID" value="VDN49509.1"/>
    <property type="molecule type" value="Genomic_DNA"/>
</dbReference>
<sequence length="111" mass="12691">MLDSRVCNLDRANKAGYTAVMLAALCDASDELESAVIHRLFQLGDINAQAVQVCEMRIKLYKKWKNLFSPNFRIESLLLASPIRNIEPKKTFLYPKNERRSLLSICLLDFA</sequence>
<evidence type="ECO:0000313" key="1">
    <source>
        <dbReference type="EMBL" id="VDN49509.1"/>
    </source>
</evidence>
<accession>A0A3P7SCQ4</accession>
<organism evidence="1 2">
    <name type="scientific">Gongylonema pulchrum</name>
    <dbReference type="NCBI Taxonomy" id="637853"/>
    <lineage>
        <taxon>Eukaryota</taxon>
        <taxon>Metazoa</taxon>
        <taxon>Ecdysozoa</taxon>
        <taxon>Nematoda</taxon>
        <taxon>Chromadorea</taxon>
        <taxon>Rhabditida</taxon>
        <taxon>Spirurina</taxon>
        <taxon>Spiruromorpha</taxon>
        <taxon>Spiruroidea</taxon>
        <taxon>Gongylonematidae</taxon>
        <taxon>Gongylonema</taxon>
    </lineage>
</organism>
<dbReference type="GO" id="GO:0030837">
    <property type="term" value="P:negative regulation of actin filament polymerization"/>
    <property type="evidence" value="ECO:0007669"/>
    <property type="project" value="InterPro"/>
</dbReference>
<dbReference type="InterPro" id="IPR036770">
    <property type="entry name" value="Ankyrin_rpt-contain_sf"/>
</dbReference>
<dbReference type="InterPro" id="IPR047184">
    <property type="entry name" value="KANK1-4"/>
</dbReference>
<reference evidence="1 2" key="1">
    <citation type="submission" date="2018-11" db="EMBL/GenBank/DDBJ databases">
        <authorList>
            <consortium name="Pathogen Informatics"/>
        </authorList>
    </citation>
    <scope>NUCLEOTIDE SEQUENCE [LARGE SCALE GENOMIC DNA]</scope>
</reference>
<protein>
    <recommendedName>
        <fullName evidence="3">ANK_REP_REGION domain-containing protein</fullName>
    </recommendedName>
</protein>
<dbReference type="Gene3D" id="1.25.40.20">
    <property type="entry name" value="Ankyrin repeat-containing domain"/>
    <property type="match status" value="1"/>
</dbReference>
<proteinExistence type="predicted"/>
<dbReference type="PANTHER" id="PTHR24168">
    <property type="entry name" value="KN MOTIF AND ANKYRIN REPEAT DOMAIN-CONTAINING"/>
    <property type="match status" value="1"/>
</dbReference>
<dbReference type="Proteomes" id="UP000271098">
    <property type="component" value="Unassembled WGS sequence"/>
</dbReference>